<comment type="caution">
    <text evidence="2">The sequence shown here is derived from an EMBL/GenBank/DDBJ whole genome shotgun (WGS) entry which is preliminary data.</text>
</comment>
<accession>X0ZNQ6</accession>
<dbReference type="SMART" id="SM00460">
    <property type="entry name" value="TGc"/>
    <property type="match status" value="1"/>
</dbReference>
<dbReference type="PANTHER" id="PTHR33490">
    <property type="entry name" value="BLR5614 PROTEIN-RELATED"/>
    <property type="match status" value="1"/>
</dbReference>
<gene>
    <name evidence="2" type="ORF">S01H4_01862</name>
</gene>
<dbReference type="EMBL" id="BART01000369">
    <property type="protein sequence ID" value="GAG71395.1"/>
    <property type="molecule type" value="Genomic_DNA"/>
</dbReference>
<proteinExistence type="predicted"/>
<evidence type="ECO:0000313" key="2">
    <source>
        <dbReference type="EMBL" id="GAG71395.1"/>
    </source>
</evidence>
<sequence length="489" mass="55771">VYTWEIDTGEKLSGEKISYIFQDPGEYKISLSISNGNLTNKVSRIITVIEKDSYIIPTSEHNFNVKIECRLVNESPGSLSDIECLIRTPQTYDPFQIINSTTANTKTLDELFDENWNLLTHFKFGELSKGGELTASIVNNVTMYEYNFTRIDTSDLNYEVGDKDIEIYTTDDLFIDSDNPLIRKTAESIAGNETNPVEIAEKIYNFVTGKLQYDFSRVKDKDYDFLYASEILKRGKGVCTDYAILYTALLRSAGIPARLVRGIPVFSILYEEGNEADIGHAWVEVKLPAYGWIPVDVTSEEGFMTNDYYLNLATEKGSGFLYERETMDWKSYYYDGFKFSWDSPKPPDTEQILTYRVTGLALSDMQVYSEADFLENVGKLLDQYNLAINHVNIQQSKISGYFNDSEVIALEESYLAKLQELSNKLKSFSYPASYSVHRNNLVAISEEICTYQSAVIDSCKAGNYDSYVNNFNLLYGAINKLFDYYNKIK</sequence>
<dbReference type="InterPro" id="IPR002931">
    <property type="entry name" value="Transglutaminase-like"/>
</dbReference>
<protein>
    <recommendedName>
        <fullName evidence="1">PKD domain-containing protein</fullName>
    </recommendedName>
</protein>
<organism evidence="2">
    <name type="scientific">marine sediment metagenome</name>
    <dbReference type="NCBI Taxonomy" id="412755"/>
    <lineage>
        <taxon>unclassified sequences</taxon>
        <taxon>metagenomes</taxon>
        <taxon>ecological metagenomes</taxon>
    </lineage>
</organism>
<dbReference type="SUPFAM" id="SSF49299">
    <property type="entry name" value="PKD domain"/>
    <property type="match status" value="1"/>
</dbReference>
<dbReference type="InterPro" id="IPR000601">
    <property type="entry name" value="PKD_dom"/>
</dbReference>
<dbReference type="PROSITE" id="PS50093">
    <property type="entry name" value="PKD"/>
    <property type="match status" value="1"/>
</dbReference>
<evidence type="ECO:0000259" key="1">
    <source>
        <dbReference type="PROSITE" id="PS50093"/>
    </source>
</evidence>
<dbReference type="AlphaFoldDB" id="X0ZNQ6"/>
<name>X0ZNQ6_9ZZZZ</name>
<dbReference type="Pfam" id="PF01841">
    <property type="entry name" value="Transglut_core"/>
    <property type="match status" value="1"/>
</dbReference>
<dbReference type="InterPro" id="IPR038765">
    <property type="entry name" value="Papain-like_cys_pep_sf"/>
</dbReference>
<dbReference type="InterPro" id="IPR035986">
    <property type="entry name" value="PKD_dom_sf"/>
</dbReference>
<feature type="domain" description="PKD" evidence="1">
    <location>
        <begin position="1"/>
        <end position="35"/>
    </location>
</feature>
<dbReference type="Gene3D" id="3.10.620.30">
    <property type="match status" value="1"/>
</dbReference>
<dbReference type="SUPFAM" id="SSF54001">
    <property type="entry name" value="Cysteine proteinases"/>
    <property type="match status" value="1"/>
</dbReference>
<feature type="non-terminal residue" evidence="2">
    <location>
        <position position="1"/>
    </location>
</feature>
<reference evidence="2" key="1">
    <citation type="journal article" date="2014" name="Front. Microbiol.">
        <title>High frequency of phylogenetically diverse reductive dehalogenase-homologous genes in deep subseafloor sedimentary metagenomes.</title>
        <authorList>
            <person name="Kawai M."/>
            <person name="Futagami T."/>
            <person name="Toyoda A."/>
            <person name="Takaki Y."/>
            <person name="Nishi S."/>
            <person name="Hori S."/>
            <person name="Arai W."/>
            <person name="Tsubouchi T."/>
            <person name="Morono Y."/>
            <person name="Uchiyama I."/>
            <person name="Ito T."/>
            <person name="Fujiyama A."/>
            <person name="Inagaki F."/>
            <person name="Takami H."/>
        </authorList>
    </citation>
    <scope>NUCLEOTIDE SEQUENCE</scope>
    <source>
        <strain evidence="2">Expedition CK06-06</strain>
    </source>
</reference>